<keyword evidence="3" id="KW-1185">Reference proteome</keyword>
<protein>
    <submittedName>
        <fullName evidence="4">XRN2-binding (XTBD) domain-containing protein</fullName>
    </submittedName>
</protein>
<dbReference type="WBParaSite" id="HCON_00024695-00001">
    <property type="protein sequence ID" value="HCON_00024695-00001"/>
    <property type="gene ID" value="HCON_00024695"/>
</dbReference>
<name>A0A7I4XZJ1_HAECO</name>
<dbReference type="Pfam" id="PF24799">
    <property type="entry name" value="Paxt-1_C"/>
    <property type="match status" value="1"/>
</dbReference>
<reference evidence="4" key="1">
    <citation type="submission" date="2020-12" db="UniProtKB">
        <authorList>
            <consortium name="WormBaseParasite"/>
        </authorList>
    </citation>
    <scope>IDENTIFICATION</scope>
    <source>
        <strain evidence="4">MHco3</strain>
    </source>
</reference>
<evidence type="ECO:0000256" key="1">
    <source>
        <dbReference type="SAM" id="MobiDB-lite"/>
    </source>
</evidence>
<dbReference type="InterPro" id="IPR057067">
    <property type="entry name" value="Paxt-1-like_C"/>
</dbReference>
<evidence type="ECO:0000259" key="2">
    <source>
        <dbReference type="PROSITE" id="PS51827"/>
    </source>
</evidence>
<dbReference type="Pfam" id="PF11952">
    <property type="entry name" value="XTBD"/>
    <property type="match status" value="1"/>
</dbReference>
<dbReference type="AlphaFoldDB" id="A0A7I4XZJ1"/>
<feature type="domain" description="XRN2-binding (XTBD)" evidence="2">
    <location>
        <begin position="8"/>
        <end position="92"/>
    </location>
</feature>
<dbReference type="PROSITE" id="PS51827">
    <property type="entry name" value="XTBD"/>
    <property type="match status" value="1"/>
</dbReference>
<proteinExistence type="predicted"/>
<dbReference type="PANTHER" id="PTHR48430">
    <property type="entry name" value="PARTNER OF XRN-2 PROTEIN 1"/>
    <property type="match status" value="1"/>
</dbReference>
<accession>A0A7I4XZJ1</accession>
<dbReference type="OrthoDB" id="2359216at2759"/>
<dbReference type="InterPro" id="IPR021859">
    <property type="entry name" value="XTBD"/>
</dbReference>
<organism evidence="3 4">
    <name type="scientific">Haemonchus contortus</name>
    <name type="common">Barber pole worm</name>
    <dbReference type="NCBI Taxonomy" id="6289"/>
    <lineage>
        <taxon>Eukaryota</taxon>
        <taxon>Metazoa</taxon>
        <taxon>Ecdysozoa</taxon>
        <taxon>Nematoda</taxon>
        <taxon>Chromadorea</taxon>
        <taxon>Rhabditida</taxon>
        <taxon>Rhabditina</taxon>
        <taxon>Rhabditomorpha</taxon>
        <taxon>Strongyloidea</taxon>
        <taxon>Trichostrongylidae</taxon>
        <taxon>Haemonchus</taxon>
    </lineage>
</organism>
<feature type="compositionally biased region" description="Polar residues" evidence="1">
    <location>
        <begin position="117"/>
        <end position="126"/>
    </location>
</feature>
<evidence type="ECO:0000313" key="3">
    <source>
        <dbReference type="Proteomes" id="UP000025227"/>
    </source>
</evidence>
<feature type="region of interest" description="Disordered" evidence="1">
    <location>
        <begin position="80"/>
        <end position="127"/>
    </location>
</feature>
<dbReference type="PANTHER" id="PTHR48430:SF1">
    <property type="entry name" value="PARTNER OF XRN-2 PROTEIN 1"/>
    <property type="match status" value="1"/>
</dbReference>
<dbReference type="OMA" id="WESDDAW"/>
<dbReference type="Proteomes" id="UP000025227">
    <property type="component" value="Unplaced"/>
</dbReference>
<sequence>FMTLEEEVDEERKPYESDRLWLIRRTFLRKYWTEMPRDQLLCMSQLFINVNMMGCTYSDAVMEKVRRLGAGVMETANSLTLERKPTALPSKRTPATRDPVQPTTTAGPPKAPPPQQRNTVRLNSEDSYTEEKMKQIRLFLLQADYRASAMEMLNHATGRARSPWTQNTSDGVMRISIANVLVLEQKFTQPGVNSIEGAVNAIVETFLHGGDVSIKSRKLHFNGSGPQDLYCNFLKRCLKKAEKLASGAKTFKALLMALEKVNLDLSQHSTHLQGWSQKVDIRIGDLLASSRVLSKGECVRAKLDKAVDEMCARISDTIATGTVNIVRTDRGLELR</sequence>
<evidence type="ECO:0000313" key="4">
    <source>
        <dbReference type="WBParaSite" id="HCON_00024695-00001"/>
    </source>
</evidence>